<dbReference type="PROSITE" id="PS50109">
    <property type="entry name" value="HIS_KIN"/>
    <property type="match status" value="1"/>
</dbReference>
<dbReference type="eggNOG" id="COG4191">
    <property type="taxonomic scope" value="Bacteria"/>
</dbReference>
<dbReference type="GO" id="GO:0005524">
    <property type="term" value="F:ATP binding"/>
    <property type="evidence" value="ECO:0007669"/>
    <property type="project" value="UniProtKB-KW"/>
</dbReference>
<dbReference type="AlphaFoldDB" id="Q2SBZ5"/>
<gene>
    <name evidence="10" type="ordered locus">HCH_05149</name>
</gene>
<dbReference type="OrthoDB" id="1931120at2"/>
<dbReference type="PANTHER" id="PTHR43065">
    <property type="entry name" value="SENSOR HISTIDINE KINASE"/>
    <property type="match status" value="1"/>
</dbReference>
<evidence type="ECO:0000259" key="9">
    <source>
        <dbReference type="PROSITE" id="PS50109"/>
    </source>
</evidence>
<dbReference type="GO" id="GO:0000155">
    <property type="term" value="F:phosphorelay sensor kinase activity"/>
    <property type="evidence" value="ECO:0007669"/>
    <property type="project" value="InterPro"/>
</dbReference>
<dbReference type="SUPFAM" id="SSF55874">
    <property type="entry name" value="ATPase domain of HSP90 chaperone/DNA topoisomerase II/histidine kinase"/>
    <property type="match status" value="1"/>
</dbReference>
<evidence type="ECO:0000256" key="2">
    <source>
        <dbReference type="ARBA" id="ARBA00012438"/>
    </source>
</evidence>
<dbReference type="CDD" id="cd00082">
    <property type="entry name" value="HisKA"/>
    <property type="match status" value="1"/>
</dbReference>
<evidence type="ECO:0000256" key="3">
    <source>
        <dbReference type="ARBA" id="ARBA00022553"/>
    </source>
</evidence>
<reference evidence="10 11" key="1">
    <citation type="journal article" date="2005" name="Nucleic Acids Res.">
        <title>Genomic blueprint of Hahella chejuensis, a marine microbe producing an algicidal agent.</title>
        <authorList>
            <person name="Jeong H."/>
            <person name="Yim J.H."/>
            <person name="Lee C."/>
            <person name="Choi S.-H."/>
            <person name="Park Y.K."/>
            <person name="Yoon S.H."/>
            <person name="Hur C.-G."/>
            <person name="Kang H.-Y."/>
            <person name="Kim D."/>
            <person name="Lee H.H."/>
            <person name="Park K.H."/>
            <person name="Park S.-H."/>
            <person name="Park H.-S."/>
            <person name="Lee H.K."/>
            <person name="Oh T.K."/>
            <person name="Kim J.F."/>
        </authorList>
    </citation>
    <scope>NUCLEOTIDE SEQUENCE [LARGE SCALE GENOMIC DNA]</scope>
    <source>
        <strain evidence="10 11">KCTC 2396</strain>
    </source>
</reference>
<dbReference type="HOGENOM" id="CLU_705491_0_0_6"/>
<dbReference type="STRING" id="349521.HCH_05149"/>
<feature type="domain" description="Histidine kinase" evidence="9">
    <location>
        <begin position="168"/>
        <end position="383"/>
    </location>
</feature>
<organism evidence="10 11">
    <name type="scientific">Hahella chejuensis (strain KCTC 2396)</name>
    <dbReference type="NCBI Taxonomy" id="349521"/>
    <lineage>
        <taxon>Bacteria</taxon>
        <taxon>Pseudomonadati</taxon>
        <taxon>Pseudomonadota</taxon>
        <taxon>Gammaproteobacteria</taxon>
        <taxon>Oceanospirillales</taxon>
        <taxon>Hahellaceae</taxon>
        <taxon>Hahella</taxon>
    </lineage>
</organism>
<keyword evidence="7" id="KW-0067">ATP-binding</keyword>
<dbReference type="EMBL" id="CP000155">
    <property type="protein sequence ID" value="ABC31829.1"/>
    <property type="molecule type" value="Genomic_DNA"/>
</dbReference>
<keyword evidence="5" id="KW-0547">Nucleotide-binding</keyword>
<dbReference type="InterPro" id="IPR003661">
    <property type="entry name" value="HisK_dim/P_dom"/>
</dbReference>
<dbReference type="InterPro" id="IPR005467">
    <property type="entry name" value="His_kinase_dom"/>
</dbReference>
<dbReference type="SUPFAM" id="SSF47384">
    <property type="entry name" value="Homodimeric domain of signal transducing histidine kinase"/>
    <property type="match status" value="1"/>
</dbReference>
<name>Q2SBZ5_HAHCH</name>
<accession>Q2SBZ5</accession>
<dbReference type="Gene3D" id="3.30.450.20">
    <property type="entry name" value="PAS domain"/>
    <property type="match status" value="1"/>
</dbReference>
<dbReference type="InterPro" id="IPR036890">
    <property type="entry name" value="HATPase_C_sf"/>
</dbReference>
<proteinExistence type="predicted"/>
<keyword evidence="3" id="KW-0597">Phosphoprotein</keyword>
<dbReference type="EC" id="2.7.13.3" evidence="2"/>
<dbReference type="SMART" id="SM00387">
    <property type="entry name" value="HATPase_c"/>
    <property type="match status" value="1"/>
</dbReference>
<keyword evidence="4" id="KW-0808">Transferase</keyword>
<evidence type="ECO:0000256" key="6">
    <source>
        <dbReference type="ARBA" id="ARBA00022777"/>
    </source>
</evidence>
<keyword evidence="6 10" id="KW-0418">Kinase</keyword>
<dbReference type="InterPro" id="IPR003594">
    <property type="entry name" value="HATPase_dom"/>
</dbReference>
<dbReference type="Gene3D" id="3.30.565.10">
    <property type="entry name" value="Histidine kinase-like ATPase, C-terminal domain"/>
    <property type="match status" value="1"/>
</dbReference>
<keyword evidence="8" id="KW-0902">Two-component regulatory system</keyword>
<evidence type="ECO:0000256" key="5">
    <source>
        <dbReference type="ARBA" id="ARBA00022741"/>
    </source>
</evidence>
<dbReference type="InterPro" id="IPR036097">
    <property type="entry name" value="HisK_dim/P_sf"/>
</dbReference>
<dbReference type="RefSeq" id="WP_011398894.1">
    <property type="nucleotide sequence ID" value="NC_007645.1"/>
</dbReference>
<dbReference type="InterPro" id="IPR004358">
    <property type="entry name" value="Sig_transdc_His_kin-like_C"/>
</dbReference>
<protein>
    <recommendedName>
        <fullName evidence="2">histidine kinase</fullName>
        <ecNumber evidence="2">2.7.13.3</ecNumber>
    </recommendedName>
</protein>
<dbReference type="Proteomes" id="UP000000238">
    <property type="component" value="Chromosome"/>
</dbReference>
<evidence type="ECO:0000256" key="1">
    <source>
        <dbReference type="ARBA" id="ARBA00000085"/>
    </source>
</evidence>
<evidence type="ECO:0000256" key="4">
    <source>
        <dbReference type="ARBA" id="ARBA00022679"/>
    </source>
</evidence>
<evidence type="ECO:0000313" key="10">
    <source>
        <dbReference type="EMBL" id="ABC31829.1"/>
    </source>
</evidence>
<evidence type="ECO:0000313" key="11">
    <source>
        <dbReference type="Proteomes" id="UP000000238"/>
    </source>
</evidence>
<dbReference type="PANTHER" id="PTHR43065:SF46">
    <property type="entry name" value="C4-DICARBOXYLATE TRANSPORT SENSOR PROTEIN DCTB"/>
    <property type="match status" value="1"/>
</dbReference>
<dbReference type="Gene3D" id="1.10.287.130">
    <property type="match status" value="1"/>
</dbReference>
<dbReference type="KEGG" id="hch:HCH_05149"/>
<keyword evidence="11" id="KW-1185">Reference proteome</keyword>
<dbReference type="PRINTS" id="PR00344">
    <property type="entry name" value="BCTRLSENSOR"/>
</dbReference>
<sequence length="391" mass="43291">MLMLKNRLAVNAYQPDIVAYKESKAANASRSGEKHPFLNALPYPAVVHSHQGEFIACNTLFLREFSSDPKTLARLTSHRDSFLQLFQPVEAKDAHLKGDAFSLQAHCGETNAFYALNSAPFYDAEGERLLLSVQRVEEPSLLLLRPEDMHAQLQQASKSMSIGEMATALTHELNQPIGAILNYLNAAKLLLEKHTGVDKPEEAVQLAIRQAHQAAAVVARIRKFVTSREPRADEISLRQLASGVLELLQLETHRSQVKPRLLIAADIPCVCVDRIMIEQTLGNLIRNAMDAMRDTPIQEREFIVDAQVIAEGWVEVSVTDRGCGIPQHFRNRLFTPFFTTKPDGMGAGLSISKSFIELHRGTLRFKDNPSGGSVFLFTLPLASTATPCTPS</sequence>
<evidence type="ECO:0000256" key="8">
    <source>
        <dbReference type="ARBA" id="ARBA00023012"/>
    </source>
</evidence>
<dbReference type="Pfam" id="PF02518">
    <property type="entry name" value="HATPase_c"/>
    <property type="match status" value="1"/>
</dbReference>
<evidence type="ECO:0000256" key="7">
    <source>
        <dbReference type="ARBA" id="ARBA00022840"/>
    </source>
</evidence>
<comment type="catalytic activity">
    <reaction evidence="1">
        <text>ATP + protein L-histidine = ADP + protein N-phospho-L-histidine.</text>
        <dbReference type="EC" id="2.7.13.3"/>
    </reaction>
</comment>
<dbReference type="SMART" id="SM00388">
    <property type="entry name" value="HisKA"/>
    <property type="match status" value="1"/>
</dbReference>